<dbReference type="GO" id="GO:0003714">
    <property type="term" value="F:transcription corepressor activity"/>
    <property type="evidence" value="ECO:0007669"/>
    <property type="project" value="TreeGrafter"/>
</dbReference>
<dbReference type="EMBL" id="CAIIXF020000003">
    <property type="protein sequence ID" value="CAH1779921.1"/>
    <property type="molecule type" value="Genomic_DNA"/>
</dbReference>
<evidence type="ECO:0000256" key="1">
    <source>
        <dbReference type="ARBA" id="ARBA00004123"/>
    </source>
</evidence>
<comment type="similarity">
    <text evidence="3">Belongs to the RNA polymerase II subunit 5-mediating protein family.</text>
</comment>
<dbReference type="GO" id="GO:0005634">
    <property type="term" value="C:nucleus"/>
    <property type="evidence" value="ECO:0007669"/>
    <property type="project" value="UniProtKB-SubCell"/>
</dbReference>
<feature type="region of interest" description="Disordered" evidence="4">
    <location>
        <begin position="363"/>
        <end position="401"/>
    </location>
</feature>
<feature type="compositionally biased region" description="Basic and acidic residues" evidence="4">
    <location>
        <begin position="173"/>
        <end position="187"/>
    </location>
</feature>
<evidence type="ECO:0000313" key="6">
    <source>
        <dbReference type="Proteomes" id="UP000749559"/>
    </source>
</evidence>
<dbReference type="OrthoDB" id="21413at2759"/>
<evidence type="ECO:0000256" key="2">
    <source>
        <dbReference type="ARBA" id="ARBA00023242"/>
    </source>
</evidence>
<dbReference type="SUPFAM" id="SSF46579">
    <property type="entry name" value="Prefoldin"/>
    <property type="match status" value="1"/>
</dbReference>
<keyword evidence="6" id="KW-1185">Reference proteome</keyword>
<gene>
    <name evidence="5" type="ORF">OFUS_LOCUS6679</name>
</gene>
<dbReference type="GO" id="GO:0019212">
    <property type="term" value="F:phosphatase inhibitor activity"/>
    <property type="evidence" value="ECO:0007669"/>
    <property type="project" value="TreeGrafter"/>
</dbReference>
<dbReference type="AlphaFoldDB" id="A0A8J1UU18"/>
<accession>A0A8J1UU18</accession>
<sequence>MASGQTNEIPDELRGYERLREEQEKAVEQTDENIKQWNKFRSDYVDLQSRLKSLPEKVKHDIMVPFGSKAFMPGQLVHCNEILVLLGDNWFAERSSTQACGIIDRRLKSIDKQLSDLTRQRDLLAPRIDVTGELCEMQQGTDHREIKEELTDDQDKLWREKHKASVKAHYAKQKKERENQKQEERTVTTDAELWARLDQLELAEFKAREMTAENLSDAEDSSNQLPERTQKHVTWAGNEQTESEDSFESSSGSYSEEEYSSDEAIESPRVINFSHGPSPDKTSEQESPNNNDQIESPRDIYRLFTNDGPRSILKASTAEIKEERLEKPLLTSSLAAFSGKIVERTPDPVIEEKDNLTTTENILAGQGPSQHKRMECKTDNPISNPPKKISKFKAQRMQAKQ</sequence>
<name>A0A8J1UU18_OWEFU</name>
<proteinExistence type="inferred from homology"/>
<evidence type="ECO:0000313" key="5">
    <source>
        <dbReference type="EMBL" id="CAH1779921.1"/>
    </source>
</evidence>
<dbReference type="Proteomes" id="UP000749559">
    <property type="component" value="Unassembled WGS sequence"/>
</dbReference>
<dbReference type="GO" id="GO:0003682">
    <property type="term" value="F:chromatin binding"/>
    <property type="evidence" value="ECO:0007669"/>
    <property type="project" value="TreeGrafter"/>
</dbReference>
<evidence type="ECO:0000256" key="4">
    <source>
        <dbReference type="SAM" id="MobiDB-lite"/>
    </source>
</evidence>
<dbReference type="InterPro" id="IPR004127">
    <property type="entry name" value="Prefoldin_subunit_alpha"/>
</dbReference>
<dbReference type="CDD" id="cd23159">
    <property type="entry name" value="Prefoldin_URI1"/>
    <property type="match status" value="1"/>
</dbReference>
<comment type="caution">
    <text evidence="5">The sequence shown here is derived from an EMBL/GenBank/DDBJ whole genome shotgun (WGS) entry which is preliminary data.</text>
</comment>
<dbReference type="InterPro" id="IPR009053">
    <property type="entry name" value="Prefoldin"/>
</dbReference>
<keyword evidence="2" id="KW-0539">Nucleus</keyword>
<dbReference type="Pfam" id="PF02996">
    <property type="entry name" value="Prefoldin"/>
    <property type="match status" value="1"/>
</dbReference>
<evidence type="ECO:0000256" key="3">
    <source>
        <dbReference type="ARBA" id="ARBA00038295"/>
    </source>
</evidence>
<dbReference type="GO" id="GO:0000122">
    <property type="term" value="P:negative regulation of transcription by RNA polymerase II"/>
    <property type="evidence" value="ECO:0007669"/>
    <property type="project" value="TreeGrafter"/>
</dbReference>
<dbReference type="PANTHER" id="PTHR15111:SF0">
    <property type="entry name" value="UNCONVENTIONAL PREFOLDIN RPB5 INTERACTOR 1"/>
    <property type="match status" value="1"/>
</dbReference>
<feature type="region of interest" description="Disordered" evidence="4">
    <location>
        <begin position="168"/>
        <end position="187"/>
    </location>
</feature>
<protein>
    <submittedName>
        <fullName evidence="5">Uncharacterized protein</fullName>
    </submittedName>
</protein>
<feature type="region of interest" description="Disordered" evidence="4">
    <location>
        <begin position="213"/>
        <end position="299"/>
    </location>
</feature>
<dbReference type="PANTHER" id="PTHR15111">
    <property type="entry name" value="RNA POLYMERASE II SUBUNIT 5-MEDIATING PROTEIN NNX3"/>
    <property type="match status" value="1"/>
</dbReference>
<comment type="subcellular location">
    <subcellularLocation>
        <location evidence="1">Nucleus</location>
    </subcellularLocation>
</comment>
<organism evidence="5 6">
    <name type="scientific">Owenia fusiformis</name>
    <name type="common">Polychaete worm</name>
    <dbReference type="NCBI Taxonomy" id="6347"/>
    <lineage>
        <taxon>Eukaryota</taxon>
        <taxon>Metazoa</taxon>
        <taxon>Spiralia</taxon>
        <taxon>Lophotrochozoa</taxon>
        <taxon>Annelida</taxon>
        <taxon>Polychaeta</taxon>
        <taxon>Sedentaria</taxon>
        <taxon>Canalipalpata</taxon>
        <taxon>Sabellida</taxon>
        <taxon>Oweniida</taxon>
        <taxon>Oweniidae</taxon>
        <taxon>Owenia</taxon>
    </lineage>
</organism>
<reference evidence="5" key="1">
    <citation type="submission" date="2022-03" db="EMBL/GenBank/DDBJ databases">
        <authorList>
            <person name="Martin C."/>
        </authorList>
    </citation>
    <scope>NUCLEOTIDE SEQUENCE</scope>
</reference>
<feature type="compositionally biased region" description="Polar residues" evidence="4">
    <location>
        <begin position="285"/>
        <end position="294"/>
    </location>
</feature>
<dbReference type="Gene3D" id="1.10.287.370">
    <property type="match status" value="1"/>
</dbReference>
<dbReference type="InterPro" id="IPR052255">
    <property type="entry name" value="RNA_pol_II_subunit5-mediator"/>
</dbReference>
<feature type="compositionally biased region" description="Acidic residues" evidence="4">
    <location>
        <begin position="255"/>
        <end position="265"/>
    </location>
</feature>